<sequence>MWEEKQSLDVLIINSPLFRDKVNGYDEDSLPPLGLGYIATDLWSNGVVVELLDAVEANIPLETLLAVIRQKRPRYVALNVFTTNLHLVREIVESIEGGVRFIIGGLATKNLYKTILHWNTSCPVDIVVGEGDFVVSAIVQGKSLEIIRQDGNKRVITVSVTSPYFPHNISNIPLDRSYFVNQPLQHALGFNEVSIVTSRGCMYNCAFCSAARSLNREIPIRERNAQSVANEVRMLCELYQNVDSVRVLDDLFLRNAESVERAMRMFVDVPIAWRAMAHVLSFYKLSDAHLLELKRSGCMEVFIGIESGSPRILKMIHKTSDVDLVKRTIKKLFRAGINVKGYFIFGFETETIEDMQMSYDLAAWLKESSVKNGVNFRASIFQFRPYHGTELYHDMILKGRIIDEVVYNENLSTSIGRRQFNFTSGNFSEVSDEILRKFITKTNGVNQ</sequence>
<evidence type="ECO:0000256" key="1">
    <source>
        <dbReference type="ARBA" id="ARBA00001966"/>
    </source>
</evidence>
<dbReference type="PANTHER" id="PTHR43409">
    <property type="entry name" value="ANAEROBIC MAGNESIUM-PROTOPORPHYRIN IX MONOMETHYL ESTER CYCLASE-RELATED"/>
    <property type="match status" value="1"/>
</dbReference>
<dbReference type="InterPro" id="IPR034466">
    <property type="entry name" value="Methyltransferase_Class_B"/>
</dbReference>
<evidence type="ECO:0000256" key="5">
    <source>
        <dbReference type="ARBA" id="ARBA00023014"/>
    </source>
</evidence>
<dbReference type="PROSITE" id="PS51332">
    <property type="entry name" value="B12_BINDING"/>
    <property type="match status" value="1"/>
</dbReference>
<protein>
    <submittedName>
        <fullName evidence="8">Radical SAM domain protein</fullName>
    </submittedName>
</protein>
<dbReference type="SUPFAM" id="SSF102114">
    <property type="entry name" value="Radical SAM enzymes"/>
    <property type="match status" value="1"/>
</dbReference>
<dbReference type="AlphaFoldDB" id="A0A0G0LQG3"/>
<reference evidence="8 9" key="1">
    <citation type="journal article" date="2015" name="Nature">
        <title>rRNA introns, odd ribosomes, and small enigmatic genomes across a large radiation of phyla.</title>
        <authorList>
            <person name="Brown C.T."/>
            <person name="Hug L.A."/>
            <person name="Thomas B.C."/>
            <person name="Sharon I."/>
            <person name="Castelle C.J."/>
            <person name="Singh A."/>
            <person name="Wilkins M.J."/>
            <person name="Williams K.H."/>
            <person name="Banfield J.F."/>
        </authorList>
    </citation>
    <scope>NUCLEOTIDE SEQUENCE [LARGE SCALE GENOMIC DNA]</scope>
</reference>
<dbReference type="GO" id="GO:0031419">
    <property type="term" value="F:cobalamin binding"/>
    <property type="evidence" value="ECO:0007669"/>
    <property type="project" value="InterPro"/>
</dbReference>
<dbReference type="CDD" id="cd01335">
    <property type="entry name" value="Radical_SAM"/>
    <property type="match status" value="1"/>
</dbReference>
<comment type="caution">
    <text evidence="8">The sequence shown here is derived from an EMBL/GenBank/DDBJ whole genome shotgun (WGS) entry which is preliminary data.</text>
</comment>
<dbReference type="SMART" id="SM00729">
    <property type="entry name" value="Elp3"/>
    <property type="match status" value="1"/>
</dbReference>
<dbReference type="GO" id="GO:0003824">
    <property type="term" value="F:catalytic activity"/>
    <property type="evidence" value="ECO:0007669"/>
    <property type="project" value="InterPro"/>
</dbReference>
<dbReference type="Gene3D" id="3.40.50.280">
    <property type="entry name" value="Cobalamin-binding domain"/>
    <property type="match status" value="1"/>
</dbReference>
<accession>A0A0G0LQG3</accession>
<dbReference type="Proteomes" id="UP000033934">
    <property type="component" value="Unassembled WGS sequence"/>
</dbReference>
<evidence type="ECO:0000256" key="3">
    <source>
        <dbReference type="ARBA" id="ARBA00022723"/>
    </source>
</evidence>
<dbReference type="GO" id="GO:0046872">
    <property type="term" value="F:metal ion binding"/>
    <property type="evidence" value="ECO:0007669"/>
    <property type="project" value="UniProtKB-KW"/>
</dbReference>
<dbReference type="InterPro" id="IPR058240">
    <property type="entry name" value="rSAM_sf"/>
</dbReference>
<dbReference type="InterPro" id="IPR006158">
    <property type="entry name" value="Cobalamin-bd"/>
</dbReference>
<dbReference type="InterPro" id="IPR023404">
    <property type="entry name" value="rSAM_horseshoe"/>
</dbReference>
<keyword evidence="3" id="KW-0479">Metal-binding</keyword>
<evidence type="ECO:0000259" key="7">
    <source>
        <dbReference type="PROSITE" id="PS51918"/>
    </source>
</evidence>
<dbReference type="Pfam" id="PF04055">
    <property type="entry name" value="Radical_SAM"/>
    <property type="match status" value="1"/>
</dbReference>
<dbReference type="Pfam" id="PF02310">
    <property type="entry name" value="B12-binding"/>
    <property type="match status" value="1"/>
</dbReference>
<evidence type="ECO:0000313" key="8">
    <source>
        <dbReference type="EMBL" id="KKQ90210.1"/>
    </source>
</evidence>
<dbReference type="SFLD" id="SFLDS00029">
    <property type="entry name" value="Radical_SAM"/>
    <property type="match status" value="1"/>
</dbReference>
<dbReference type="InterPro" id="IPR007197">
    <property type="entry name" value="rSAM"/>
</dbReference>
<dbReference type="InterPro" id="IPR051198">
    <property type="entry name" value="BchE-like"/>
</dbReference>
<dbReference type="PROSITE" id="PS51918">
    <property type="entry name" value="RADICAL_SAM"/>
    <property type="match status" value="1"/>
</dbReference>
<name>A0A0G0LQG3_9BACT</name>
<dbReference type="GO" id="GO:0051539">
    <property type="term" value="F:4 iron, 4 sulfur cluster binding"/>
    <property type="evidence" value="ECO:0007669"/>
    <property type="project" value="UniProtKB-KW"/>
</dbReference>
<evidence type="ECO:0000259" key="6">
    <source>
        <dbReference type="PROSITE" id="PS51332"/>
    </source>
</evidence>
<feature type="domain" description="Radical SAM core" evidence="7">
    <location>
        <begin position="187"/>
        <end position="418"/>
    </location>
</feature>
<keyword evidence="4" id="KW-0408">Iron</keyword>
<dbReference type="EMBL" id="LBVO01000011">
    <property type="protein sequence ID" value="KKQ90210.1"/>
    <property type="molecule type" value="Genomic_DNA"/>
</dbReference>
<dbReference type="SFLD" id="SFLDG01123">
    <property type="entry name" value="methyltransferase_(Class_B)"/>
    <property type="match status" value="1"/>
</dbReference>
<feature type="domain" description="B12-binding" evidence="6">
    <location>
        <begin position="14"/>
        <end position="149"/>
    </location>
</feature>
<dbReference type="InterPro" id="IPR006638">
    <property type="entry name" value="Elp3/MiaA/NifB-like_rSAM"/>
</dbReference>
<gene>
    <name evidence="8" type="ORF">UT11_C0011G0007</name>
</gene>
<keyword evidence="2" id="KW-0949">S-adenosyl-L-methionine</keyword>
<proteinExistence type="predicted"/>
<evidence type="ECO:0000256" key="2">
    <source>
        <dbReference type="ARBA" id="ARBA00022691"/>
    </source>
</evidence>
<evidence type="ECO:0000313" key="9">
    <source>
        <dbReference type="Proteomes" id="UP000033934"/>
    </source>
</evidence>
<keyword evidence="5" id="KW-0411">Iron-sulfur</keyword>
<dbReference type="Gene3D" id="3.80.30.20">
    <property type="entry name" value="tm_1862 like domain"/>
    <property type="match status" value="1"/>
</dbReference>
<dbReference type="SFLD" id="SFLDG01082">
    <property type="entry name" value="B12-binding_domain_containing"/>
    <property type="match status" value="1"/>
</dbReference>
<evidence type="ECO:0000256" key="4">
    <source>
        <dbReference type="ARBA" id="ARBA00023004"/>
    </source>
</evidence>
<organism evidence="8 9">
    <name type="scientific">Berkelbacteria bacterium GW2011_GWA2_38_9</name>
    <dbReference type="NCBI Taxonomy" id="1618334"/>
    <lineage>
        <taxon>Bacteria</taxon>
        <taxon>Candidatus Berkelbacteria</taxon>
    </lineage>
</organism>
<comment type="cofactor">
    <cofactor evidence="1">
        <name>[4Fe-4S] cluster</name>
        <dbReference type="ChEBI" id="CHEBI:49883"/>
    </cofactor>
</comment>